<dbReference type="InterPro" id="IPR051396">
    <property type="entry name" value="Bact_Antivir_Def_Nuclease"/>
</dbReference>
<accession>A0ABU5TMI0</accession>
<evidence type="ECO:0000259" key="1">
    <source>
        <dbReference type="Pfam" id="PF13175"/>
    </source>
</evidence>
<dbReference type="Proteomes" id="UP001301388">
    <property type="component" value="Unassembled WGS sequence"/>
</dbReference>
<evidence type="ECO:0000313" key="2">
    <source>
        <dbReference type="EMBL" id="MEA5479415.1"/>
    </source>
</evidence>
<dbReference type="InterPro" id="IPR027417">
    <property type="entry name" value="P-loop_NTPase"/>
</dbReference>
<dbReference type="InterPro" id="IPR041685">
    <property type="entry name" value="AAA_GajA/Old/RecF-like"/>
</dbReference>
<sequence length="463" mass="53441">MPNIKSKQIQQISVNGLFGIFDHVIPLKLDERITIIHGPNGFGKTAMLRMLDGFFNSRYSVFRNIPFTKFQVSFNDESRVEVVKTPETSAKSKNKENISFNFYKNGLLDDSFSLKVKQNQQDLPFPVDMLDEMIPDLRRLGSRIWRYLPTGETLSLNEVIERFEDILPIKKSREEPEWLEKLKCDIHVRLIESQRLLNFATSSRSPRSYASGVSSMLPTVSAYSEEIAQLIQSKLAEYGTTSQSLDRTFPARVVQQRLSPDLTNDKLREQLLELEETRSRFIKVGLLDKEDNSDFQIQSQFIDESTKNILSVYVEDVEKKLSVFNEIASKIDLLRRIINDKFAYSYKEMNFNKEKGFIFKTKNSSDFHSPSIRQNLSPTDLSSGEQHELVLLYELLFKVEPNSLVLIDEPELSLHVGWQAQFLNDLQEITKLAQLDVLMATHSPDIIQDRWDLTVELKGLPTK</sequence>
<organism evidence="2 3">
    <name type="scientific">Pseudanabaena galeata UHCC 0370</name>
    <dbReference type="NCBI Taxonomy" id="3110310"/>
    <lineage>
        <taxon>Bacteria</taxon>
        <taxon>Bacillati</taxon>
        <taxon>Cyanobacteriota</taxon>
        <taxon>Cyanophyceae</taxon>
        <taxon>Pseudanabaenales</taxon>
        <taxon>Pseudanabaenaceae</taxon>
        <taxon>Pseudanabaena</taxon>
    </lineage>
</organism>
<dbReference type="SUPFAM" id="SSF52540">
    <property type="entry name" value="P-loop containing nucleoside triphosphate hydrolases"/>
    <property type="match status" value="1"/>
</dbReference>
<protein>
    <submittedName>
        <fullName evidence="2">AAA family ATPase</fullName>
    </submittedName>
</protein>
<evidence type="ECO:0000313" key="3">
    <source>
        <dbReference type="Proteomes" id="UP001301388"/>
    </source>
</evidence>
<dbReference type="Gene3D" id="3.40.50.300">
    <property type="entry name" value="P-loop containing nucleotide triphosphate hydrolases"/>
    <property type="match status" value="2"/>
</dbReference>
<feature type="domain" description="Endonuclease GajA/Old nuclease/RecF-like AAA" evidence="1">
    <location>
        <begin position="10"/>
        <end position="447"/>
    </location>
</feature>
<gene>
    <name evidence="2" type="ORF">VB774_17475</name>
</gene>
<reference evidence="2 3" key="1">
    <citation type="submission" date="2023-12" db="EMBL/GenBank/DDBJ databases">
        <title>Baltic Sea Cyanobacteria.</title>
        <authorList>
            <person name="Delbaje E."/>
            <person name="Fewer D.P."/>
            <person name="Shishido T.K."/>
        </authorList>
    </citation>
    <scope>NUCLEOTIDE SEQUENCE [LARGE SCALE GENOMIC DNA]</scope>
    <source>
        <strain evidence="2 3">UHCC 0370</strain>
    </source>
</reference>
<keyword evidence="3" id="KW-1185">Reference proteome</keyword>
<dbReference type="Pfam" id="PF13175">
    <property type="entry name" value="AAA_15"/>
    <property type="match status" value="1"/>
</dbReference>
<proteinExistence type="predicted"/>
<dbReference type="PANTHER" id="PTHR43581">
    <property type="entry name" value="ATP/GTP PHOSPHATASE"/>
    <property type="match status" value="1"/>
</dbReference>
<name>A0ABU5TMI0_9CYAN</name>
<comment type="caution">
    <text evidence="2">The sequence shown here is derived from an EMBL/GenBank/DDBJ whole genome shotgun (WGS) entry which is preliminary data.</text>
</comment>
<dbReference type="RefSeq" id="WP_323262648.1">
    <property type="nucleotide sequence ID" value="NZ_JAYGIE010000089.1"/>
</dbReference>
<dbReference type="EMBL" id="JAYGIE010000089">
    <property type="protein sequence ID" value="MEA5479415.1"/>
    <property type="molecule type" value="Genomic_DNA"/>
</dbReference>
<dbReference type="PANTHER" id="PTHR43581:SF2">
    <property type="entry name" value="EXCINUCLEASE ATPASE SUBUNIT"/>
    <property type="match status" value="1"/>
</dbReference>